<proteinExistence type="predicted"/>
<dbReference type="Proteomes" id="UP000805841">
    <property type="component" value="Unassembled WGS sequence"/>
</dbReference>
<accession>A0ABR7YXN1</accession>
<dbReference type="RefSeq" id="WP_190417691.1">
    <property type="nucleotide sequence ID" value="NZ_JAAOCA010000004.1"/>
</dbReference>
<dbReference type="EMBL" id="JAAOCA010000004">
    <property type="protein sequence ID" value="MBD1597906.1"/>
    <property type="molecule type" value="Genomic_DNA"/>
</dbReference>
<gene>
    <name evidence="1" type="ORF">HAQ05_04130</name>
</gene>
<comment type="caution">
    <text evidence="1">The sequence shown here is derived from an EMBL/GenBank/DDBJ whole genome shotgun (WGS) entry which is preliminary data.</text>
</comment>
<reference evidence="1 2" key="1">
    <citation type="journal article" date="2020" name="Insects">
        <title>Bacteria Belonging to Pseudomonas typographi sp. nov. from the Bark Beetle Ips typographus Have Genomic Potential to Aid in the Host Ecology.</title>
        <authorList>
            <person name="Peral-Aranega E."/>
            <person name="Saati-Santamaria Z."/>
            <person name="Kolarik M."/>
            <person name="Rivas R."/>
            <person name="Garcia-Fraile P."/>
        </authorList>
    </citation>
    <scope>NUCLEOTIDE SEQUENCE [LARGE SCALE GENOMIC DNA]</scope>
    <source>
        <strain evidence="1 2">CA3A</strain>
    </source>
</reference>
<keyword evidence="2" id="KW-1185">Reference proteome</keyword>
<organism evidence="1 2">
    <name type="scientific">Pseudomonas typographi</name>
    <dbReference type="NCBI Taxonomy" id="2715964"/>
    <lineage>
        <taxon>Bacteria</taxon>
        <taxon>Pseudomonadati</taxon>
        <taxon>Pseudomonadota</taxon>
        <taxon>Gammaproteobacteria</taxon>
        <taxon>Pseudomonadales</taxon>
        <taxon>Pseudomonadaceae</taxon>
        <taxon>Pseudomonas</taxon>
    </lineage>
</organism>
<evidence type="ECO:0000313" key="1">
    <source>
        <dbReference type="EMBL" id="MBD1597906.1"/>
    </source>
</evidence>
<sequence>MNAPRLLNISHGRLEELAKVPENPTENSEIGDVRIIGGKPYRTGFLNAFWGNADFKDPRVLLRAKRENILFSSRSLHHYTSLAGLKGIIEENGFWASDNRFMNDTEESLNGSRLAGHILQYKARRTSDAAFANVLLAVDELLASPRQDGHLVTCFSTVRDDLGQWRGYGAGGVCICLGEVTGREAPLFFGPDHMPFQAIYDEIPKRVLLLSVLRGFEREYSVDRRAMGTAWPCDHDKDYIEQIHSKISGSILGFKDRAFKNESEARIVLSYQQAKRYEGGLKFRVSPLGIIPYLRTGDHLAVKKHGGLLPLREIIIGPTPHQELVAKSVETFLRHAGYTSTNVSLSKVPYRTP</sequence>
<evidence type="ECO:0000313" key="2">
    <source>
        <dbReference type="Proteomes" id="UP000805841"/>
    </source>
</evidence>
<evidence type="ECO:0008006" key="3">
    <source>
        <dbReference type="Google" id="ProtNLM"/>
    </source>
</evidence>
<protein>
    <recommendedName>
        <fullName evidence="3">DUF2971 domain-containing protein</fullName>
    </recommendedName>
</protein>
<name>A0ABR7YXN1_9PSED</name>